<dbReference type="RefSeq" id="WP_039304951.1">
    <property type="nucleotide sequence ID" value="NZ_JAODTE010000014.1"/>
</dbReference>
<dbReference type="STRING" id="55207.KP22_13540"/>
<keyword evidence="4" id="KW-1185">Reference proteome</keyword>
<dbReference type="NCBIfam" id="NF008616">
    <property type="entry name" value="PRK11595.1"/>
    <property type="match status" value="1"/>
</dbReference>
<sequence>MLTIAARCWLCLLPLHRSQQGICSYCQRHFPRLPTCCPRCGLPASDTTRQCGRCLQHPPPWQSMTFVSDYAPPFNTLLKHFKFHGKTELAAVLARQMLLRWQMTYRERKLAGQIPLFRPDRLFTVPLHRNRQWRRGFNQTELLARPLAHWLSCAYNPRELQRTRRTPLQQTLSASARRRNLRGAFSCDVSLSGQQVVLLDDVVTTGSTAAEISRLLLAQGAAGVQVWCLCRTL</sequence>
<organism evidence="2 5">
    <name type="scientific">Pectobacterium betavasculorum</name>
    <dbReference type="NCBI Taxonomy" id="55207"/>
    <lineage>
        <taxon>Bacteria</taxon>
        <taxon>Pseudomonadati</taxon>
        <taxon>Pseudomonadota</taxon>
        <taxon>Gammaproteobacteria</taxon>
        <taxon>Enterobacterales</taxon>
        <taxon>Pectobacteriaceae</taxon>
        <taxon>Pectobacterium</taxon>
    </lineage>
</organism>
<dbReference type="InterPro" id="IPR051910">
    <property type="entry name" value="ComF/GntX_DNA_util-trans"/>
</dbReference>
<name>A0A093RV24_9GAMM</name>
<dbReference type="PANTHER" id="PTHR47505:SF1">
    <property type="entry name" value="DNA UTILIZATION PROTEIN YHGH"/>
    <property type="match status" value="1"/>
</dbReference>
<dbReference type="EMBL" id="JQHM01000005">
    <property type="protein sequence ID" value="KFX04374.1"/>
    <property type="molecule type" value="Genomic_DNA"/>
</dbReference>
<evidence type="ECO:0000313" key="5">
    <source>
        <dbReference type="Proteomes" id="UP000032874"/>
    </source>
</evidence>
<evidence type="ECO:0000313" key="4">
    <source>
        <dbReference type="Proteomes" id="UP000032869"/>
    </source>
</evidence>
<dbReference type="EMBL" id="JQHL01000005">
    <property type="protein sequence ID" value="KFX19736.1"/>
    <property type="molecule type" value="Genomic_DNA"/>
</dbReference>
<dbReference type="SUPFAM" id="SSF53271">
    <property type="entry name" value="PRTase-like"/>
    <property type="match status" value="1"/>
</dbReference>
<dbReference type="Gene3D" id="3.40.50.2020">
    <property type="match status" value="1"/>
</dbReference>
<comment type="caution">
    <text evidence="2">The sequence shown here is derived from an EMBL/GenBank/DDBJ whole genome shotgun (WGS) entry which is preliminary data.</text>
</comment>
<evidence type="ECO:0000313" key="2">
    <source>
        <dbReference type="EMBL" id="KFX04374.1"/>
    </source>
</evidence>
<dbReference type="OrthoDB" id="9793412at2"/>
<dbReference type="AlphaFoldDB" id="A0A093RV24"/>
<dbReference type="PANTHER" id="PTHR47505">
    <property type="entry name" value="DNA UTILIZATION PROTEIN YHGH"/>
    <property type="match status" value="1"/>
</dbReference>
<comment type="similarity">
    <text evidence="1">Belongs to the ComF/GntX family.</text>
</comment>
<dbReference type="eggNOG" id="COG1040">
    <property type="taxonomic scope" value="Bacteria"/>
</dbReference>
<accession>A0A093RV24</accession>
<dbReference type="InterPro" id="IPR000836">
    <property type="entry name" value="PRTase_dom"/>
</dbReference>
<evidence type="ECO:0000256" key="1">
    <source>
        <dbReference type="ARBA" id="ARBA00008007"/>
    </source>
</evidence>
<gene>
    <name evidence="3" type="ORF">JV35_12520</name>
    <name evidence="2" type="ORF">KP22_13540</name>
</gene>
<dbReference type="Proteomes" id="UP000032869">
    <property type="component" value="Unassembled WGS sequence"/>
</dbReference>
<evidence type="ECO:0000313" key="3">
    <source>
        <dbReference type="EMBL" id="KFX19736.1"/>
    </source>
</evidence>
<protein>
    <submittedName>
        <fullName evidence="2">Competence protein ComF</fullName>
    </submittedName>
</protein>
<reference evidence="4 5" key="1">
    <citation type="submission" date="2014-08" db="EMBL/GenBank/DDBJ databases">
        <title>Genome sequences of NCPPB Pectobacterium isolates.</title>
        <authorList>
            <person name="Glover R.H."/>
            <person name="Sapp M."/>
            <person name="Elphinstone J."/>
        </authorList>
    </citation>
    <scope>NUCLEOTIDE SEQUENCE [LARGE SCALE GENOMIC DNA]</scope>
    <source>
        <strain evidence="3 4">NCPPB 2793</strain>
        <strain evidence="2 5">NCPPB 2795</strain>
    </source>
</reference>
<dbReference type="InterPro" id="IPR029057">
    <property type="entry name" value="PRTase-like"/>
</dbReference>
<dbReference type="CDD" id="cd06223">
    <property type="entry name" value="PRTases_typeI"/>
    <property type="match status" value="1"/>
</dbReference>
<proteinExistence type="inferred from homology"/>
<dbReference type="Proteomes" id="UP000032874">
    <property type="component" value="Unassembled WGS sequence"/>
</dbReference>